<gene>
    <name evidence="2" type="ORF">PICMEDRAFT_70153</name>
</gene>
<dbReference type="AlphaFoldDB" id="A0A1E3NR11"/>
<feature type="compositionally biased region" description="Basic and acidic residues" evidence="1">
    <location>
        <begin position="23"/>
        <end position="34"/>
    </location>
</feature>
<evidence type="ECO:0000256" key="1">
    <source>
        <dbReference type="SAM" id="MobiDB-lite"/>
    </source>
</evidence>
<dbReference type="PANTHER" id="PTHR28186:SF1">
    <property type="entry name" value="MEIOTICALLY UP-REGULATED GENE 9 PROTEIN"/>
    <property type="match status" value="1"/>
</dbReference>
<reference evidence="2 3" key="1">
    <citation type="journal article" date="2016" name="Proc. Natl. Acad. Sci. U.S.A.">
        <title>Comparative genomics of biotechnologically important yeasts.</title>
        <authorList>
            <person name="Riley R."/>
            <person name="Haridas S."/>
            <person name="Wolfe K.H."/>
            <person name="Lopes M.R."/>
            <person name="Hittinger C.T."/>
            <person name="Goeker M."/>
            <person name="Salamov A.A."/>
            <person name="Wisecaver J.H."/>
            <person name="Long T.M."/>
            <person name="Calvey C.H."/>
            <person name="Aerts A.L."/>
            <person name="Barry K.W."/>
            <person name="Choi C."/>
            <person name="Clum A."/>
            <person name="Coughlan A.Y."/>
            <person name="Deshpande S."/>
            <person name="Douglass A.P."/>
            <person name="Hanson S.J."/>
            <person name="Klenk H.-P."/>
            <person name="LaButti K.M."/>
            <person name="Lapidus A."/>
            <person name="Lindquist E.A."/>
            <person name="Lipzen A.M."/>
            <person name="Meier-Kolthoff J.P."/>
            <person name="Ohm R.A."/>
            <person name="Otillar R.P."/>
            <person name="Pangilinan J.L."/>
            <person name="Peng Y."/>
            <person name="Rokas A."/>
            <person name="Rosa C.A."/>
            <person name="Scheuner C."/>
            <person name="Sibirny A.A."/>
            <person name="Slot J.C."/>
            <person name="Stielow J.B."/>
            <person name="Sun H."/>
            <person name="Kurtzman C.P."/>
            <person name="Blackwell M."/>
            <person name="Grigoriev I.V."/>
            <person name="Jeffries T.W."/>
        </authorList>
    </citation>
    <scope>NUCLEOTIDE SEQUENCE [LARGE SCALE GENOMIC DNA]</scope>
    <source>
        <strain evidence="2 3">NRRL Y-2026</strain>
    </source>
</reference>
<name>A0A1E3NR11_9ASCO</name>
<dbReference type="EMBL" id="KV454001">
    <property type="protein sequence ID" value="ODQ48525.1"/>
    <property type="molecule type" value="Genomic_DNA"/>
</dbReference>
<dbReference type="PANTHER" id="PTHR28186">
    <property type="entry name" value="MEIOTICALLY UP-REGULATED GENE 9 PROTEIN"/>
    <property type="match status" value="1"/>
</dbReference>
<dbReference type="OrthoDB" id="5330253at2759"/>
<feature type="compositionally biased region" description="Basic and acidic residues" evidence="1">
    <location>
        <begin position="7"/>
        <end position="16"/>
    </location>
</feature>
<dbReference type="RefSeq" id="XP_019019638.1">
    <property type="nucleotide sequence ID" value="XM_019163572.1"/>
</dbReference>
<proteinExistence type="predicted"/>
<dbReference type="InterPro" id="IPR018809">
    <property type="entry name" value="DUF2406"/>
</dbReference>
<organism evidence="2 3">
    <name type="scientific">Pichia membranifaciens NRRL Y-2026</name>
    <dbReference type="NCBI Taxonomy" id="763406"/>
    <lineage>
        <taxon>Eukaryota</taxon>
        <taxon>Fungi</taxon>
        <taxon>Dikarya</taxon>
        <taxon>Ascomycota</taxon>
        <taxon>Saccharomycotina</taxon>
        <taxon>Pichiomycetes</taxon>
        <taxon>Pichiales</taxon>
        <taxon>Pichiaceae</taxon>
        <taxon>Pichia</taxon>
    </lineage>
</organism>
<dbReference type="Pfam" id="PF10295">
    <property type="entry name" value="DUF2406"/>
    <property type="match status" value="1"/>
</dbReference>
<dbReference type="Proteomes" id="UP000094455">
    <property type="component" value="Unassembled WGS sequence"/>
</dbReference>
<evidence type="ECO:0000313" key="3">
    <source>
        <dbReference type="Proteomes" id="UP000094455"/>
    </source>
</evidence>
<accession>A0A1E3NR11</accession>
<evidence type="ECO:0000313" key="2">
    <source>
        <dbReference type="EMBL" id="ODQ48525.1"/>
    </source>
</evidence>
<protein>
    <submittedName>
        <fullName evidence="2">Uncharacterized protein</fullName>
    </submittedName>
</protein>
<keyword evidence="3" id="KW-1185">Reference proteome</keyword>
<dbReference type="GeneID" id="30180259"/>
<sequence>MGIFSKKNKDGEDGHKRSNSKGNDLKITDEDERRMKTRSQNLHDPILDAVNEAQPFEEANMHNRSSSIGNGVLNDIFGNKIVNPDISNPTRSRDERPMDTIRSFEYSITGDPIYHEQLETHILGWRVRDDFPLGNGYAANNQVQYDEYGQPVYTNTRANQPIVEQGVYSAPAPKIEEQKKKKFFSFGKKKKEAAA</sequence>
<feature type="region of interest" description="Disordered" evidence="1">
    <location>
        <begin position="1"/>
        <end position="45"/>
    </location>
</feature>